<evidence type="ECO:0000256" key="1">
    <source>
        <dbReference type="ARBA" id="ARBA00004651"/>
    </source>
</evidence>
<dbReference type="EMBL" id="CP055156">
    <property type="protein sequence ID" value="QNF31594.1"/>
    <property type="molecule type" value="Genomic_DNA"/>
</dbReference>
<keyword evidence="4 6" id="KW-1133">Transmembrane helix</keyword>
<feature type="transmembrane region" description="Helical" evidence="6">
    <location>
        <begin position="671"/>
        <end position="693"/>
    </location>
</feature>
<comment type="subcellular location">
    <subcellularLocation>
        <location evidence="1">Cell membrane</location>
        <topology evidence="1">Multi-pass membrane protein</topology>
    </subcellularLocation>
</comment>
<evidence type="ECO:0000313" key="9">
    <source>
        <dbReference type="EMBL" id="QNF31594.1"/>
    </source>
</evidence>
<protein>
    <submittedName>
        <fullName evidence="9">ABC transporter permease</fullName>
    </submittedName>
</protein>
<dbReference type="PANTHER" id="PTHR30572:SF18">
    <property type="entry name" value="ABC-TYPE MACROLIDE FAMILY EXPORT SYSTEM PERMEASE COMPONENT 2"/>
    <property type="match status" value="1"/>
</dbReference>
<dbReference type="PROSITE" id="PS51257">
    <property type="entry name" value="PROKAR_LIPOPROTEIN"/>
    <property type="match status" value="1"/>
</dbReference>
<evidence type="ECO:0000256" key="2">
    <source>
        <dbReference type="ARBA" id="ARBA00022475"/>
    </source>
</evidence>
<evidence type="ECO:0000256" key="3">
    <source>
        <dbReference type="ARBA" id="ARBA00022692"/>
    </source>
</evidence>
<dbReference type="AlphaFoldDB" id="A0A7G7G360"/>
<organism evidence="9 10">
    <name type="scientific">Adhaeribacter swui</name>
    <dbReference type="NCBI Taxonomy" id="2086471"/>
    <lineage>
        <taxon>Bacteria</taxon>
        <taxon>Pseudomonadati</taxon>
        <taxon>Bacteroidota</taxon>
        <taxon>Cytophagia</taxon>
        <taxon>Cytophagales</taxon>
        <taxon>Hymenobacteraceae</taxon>
        <taxon>Adhaeribacter</taxon>
    </lineage>
</organism>
<feature type="transmembrane region" description="Helical" evidence="6">
    <location>
        <begin position="760"/>
        <end position="780"/>
    </location>
</feature>
<feature type="transmembrane region" description="Helical" evidence="6">
    <location>
        <begin position="726"/>
        <end position="748"/>
    </location>
</feature>
<proteinExistence type="predicted"/>
<dbReference type="KEGG" id="aswu:HUW51_02210"/>
<evidence type="ECO:0000259" key="8">
    <source>
        <dbReference type="Pfam" id="PF12704"/>
    </source>
</evidence>
<name>A0A7G7G360_9BACT</name>
<feature type="domain" description="MacB-like periplasmic core" evidence="8">
    <location>
        <begin position="437"/>
        <end position="600"/>
    </location>
</feature>
<feature type="domain" description="ABC3 transporter permease C-terminal" evidence="7">
    <location>
        <begin position="678"/>
        <end position="790"/>
    </location>
</feature>
<sequence>MLKNYLKIALRNLLRNKAYSAINIAGLATGISACILIFFYVKDELTYEHHFENYNQIYRVVTDINVQGQQDKFARSPAPLAAALQKTYPEIQKVARLLPIGKQTVWLEDKAFNEEDLFFADSTFFDIFSYEFLKGNPHTALQNPRTVVISDRLAEKYFGSADEALGQVLQFSKNAHVVTGVFKDVGQTHIKANMFLAERTLKYSAIDSANYSWFGMNWFTYILLDSPRQEKTFQSKLDRLYNQEVAPWTEKYNVSARLKFMLQPIAAIHLNPDRTYDISPAGNKSYVYIFGLVAVFILLIACINYMNLATARSTKRAREVGLRKVVGAHRSQIIWQFVGESVIITLLAILLAVAAVEIMLPFFNGLTGKNFTHGAFLQFSFIGTLAAIVLFVGLIAGSYPAFFLSRFKPVDVLKTAKNPHGNAFFRKGLVVVQFTISLILVSGTLIVYRQMQFLKNSELGFHKEQVLVIEVPIGDTTLTNNLPKVKSELLKQPRVQKVSTSVQIPGKRTSRALVQVEEKNHVIEKTMAAMFVDYDFLDLMGIRLLEGRNFLKNNPSDKKGAYIINEAAARELGWKNPVGRKLVMGEYDSSTVIGLVKDFHYTSLHHQIEPLIIALAPTPPVYLLVRLKPDYLPETIQTVEAIWKTYDPKHPMEYYFLNENFSQQYRSEEKMLAVFGYFAGLTILIACLGLFGLTSFTAEQRTKEIGIRKVLGSSVTDIVILLSKDFALLVFISIILACPVAWYGMHYWLQEFAYRLPIQWWIFGLAGIAALLIAMLTVSFQAAKAAWLNPVKALRSE</sequence>
<feature type="transmembrane region" description="Helical" evidence="6">
    <location>
        <begin position="286"/>
        <end position="308"/>
    </location>
</feature>
<evidence type="ECO:0000256" key="5">
    <source>
        <dbReference type="ARBA" id="ARBA00023136"/>
    </source>
</evidence>
<reference evidence="9 10" key="1">
    <citation type="journal article" date="2018" name="Int. J. Syst. Evol. Microbiol.">
        <title>Adhaeribacter swui sp. nov., isolated from wet mud.</title>
        <authorList>
            <person name="Kim D.U."/>
            <person name="Kim K.W."/>
            <person name="Kang M.S."/>
            <person name="Kim J.Y."/>
            <person name="Jang J.H."/>
            <person name="Kim M.K."/>
        </authorList>
    </citation>
    <scope>NUCLEOTIDE SEQUENCE [LARGE SCALE GENOMIC DNA]</scope>
    <source>
        <strain evidence="9 10">KCTC 52873</strain>
    </source>
</reference>
<evidence type="ECO:0000313" key="10">
    <source>
        <dbReference type="Proteomes" id="UP000515237"/>
    </source>
</evidence>
<dbReference type="InterPro" id="IPR025857">
    <property type="entry name" value="MacB_PCD"/>
</dbReference>
<gene>
    <name evidence="9" type="ORF">HUW51_02210</name>
</gene>
<feature type="domain" description="ABC3 transporter permease C-terminal" evidence="7">
    <location>
        <begin position="292"/>
        <end position="408"/>
    </location>
</feature>
<evidence type="ECO:0000256" key="4">
    <source>
        <dbReference type="ARBA" id="ARBA00022989"/>
    </source>
</evidence>
<dbReference type="Pfam" id="PF02687">
    <property type="entry name" value="FtsX"/>
    <property type="match status" value="2"/>
</dbReference>
<keyword evidence="3 6" id="KW-0812">Transmembrane</keyword>
<feature type="transmembrane region" description="Helical" evidence="6">
    <location>
        <begin position="333"/>
        <end position="356"/>
    </location>
</feature>
<feature type="transmembrane region" description="Helical" evidence="6">
    <location>
        <begin position="376"/>
        <end position="403"/>
    </location>
</feature>
<dbReference type="GO" id="GO:0022857">
    <property type="term" value="F:transmembrane transporter activity"/>
    <property type="evidence" value="ECO:0007669"/>
    <property type="project" value="TreeGrafter"/>
</dbReference>
<feature type="transmembrane region" description="Helical" evidence="6">
    <location>
        <begin position="424"/>
        <end position="448"/>
    </location>
</feature>
<keyword evidence="10" id="KW-1185">Reference proteome</keyword>
<dbReference type="Pfam" id="PF12704">
    <property type="entry name" value="MacB_PCD"/>
    <property type="match status" value="2"/>
</dbReference>
<dbReference type="Proteomes" id="UP000515237">
    <property type="component" value="Chromosome"/>
</dbReference>
<accession>A0A7G7G360</accession>
<keyword evidence="5 6" id="KW-0472">Membrane</keyword>
<feature type="transmembrane region" description="Helical" evidence="6">
    <location>
        <begin position="21"/>
        <end position="41"/>
    </location>
</feature>
<evidence type="ECO:0000259" key="7">
    <source>
        <dbReference type="Pfam" id="PF02687"/>
    </source>
</evidence>
<dbReference type="InterPro" id="IPR050250">
    <property type="entry name" value="Macrolide_Exporter_MacB"/>
</dbReference>
<feature type="domain" description="MacB-like periplasmic core" evidence="8">
    <location>
        <begin position="20"/>
        <end position="239"/>
    </location>
</feature>
<keyword evidence="2" id="KW-1003">Cell membrane</keyword>
<dbReference type="GO" id="GO:0005886">
    <property type="term" value="C:plasma membrane"/>
    <property type="evidence" value="ECO:0007669"/>
    <property type="project" value="UniProtKB-SubCell"/>
</dbReference>
<dbReference type="PANTHER" id="PTHR30572">
    <property type="entry name" value="MEMBRANE COMPONENT OF TRANSPORTER-RELATED"/>
    <property type="match status" value="1"/>
</dbReference>
<evidence type="ECO:0000256" key="6">
    <source>
        <dbReference type="SAM" id="Phobius"/>
    </source>
</evidence>
<dbReference type="InterPro" id="IPR003838">
    <property type="entry name" value="ABC3_permease_C"/>
</dbReference>
<dbReference type="RefSeq" id="WP_185272372.1">
    <property type="nucleotide sequence ID" value="NZ_CP055156.1"/>
</dbReference>